<dbReference type="InterPro" id="IPR007568">
    <property type="entry name" value="RTA1"/>
</dbReference>
<protein>
    <submittedName>
        <fullName evidence="6">Uncharacterized protein</fullName>
    </submittedName>
</protein>
<comment type="caution">
    <text evidence="6">The sequence shown here is derived from an EMBL/GenBank/DDBJ whole genome shotgun (WGS) entry which is preliminary data.</text>
</comment>
<feature type="transmembrane region" description="Helical" evidence="5">
    <location>
        <begin position="66"/>
        <end position="86"/>
    </location>
</feature>
<evidence type="ECO:0000256" key="3">
    <source>
        <dbReference type="ARBA" id="ARBA00022989"/>
    </source>
</evidence>
<evidence type="ECO:0000256" key="1">
    <source>
        <dbReference type="ARBA" id="ARBA00004141"/>
    </source>
</evidence>
<dbReference type="PANTHER" id="PTHR31465:SF7">
    <property type="entry name" value="SPHINGOID LONG-CHAIN BASE TRANSPORTER RSB1"/>
    <property type="match status" value="1"/>
</dbReference>
<accession>A0ABP0BWB5</accession>
<feature type="transmembrane region" description="Helical" evidence="5">
    <location>
        <begin position="175"/>
        <end position="195"/>
    </location>
</feature>
<gene>
    <name evidence="6" type="ORF">SCUCBS95973_005262</name>
</gene>
<feature type="transmembrane region" description="Helical" evidence="5">
    <location>
        <begin position="216"/>
        <end position="236"/>
    </location>
</feature>
<keyword evidence="2 5" id="KW-0812">Transmembrane</keyword>
<sequence>MSELPDGLIAYGSDANCTLAICPVEWSILRYQPSIPANAVFIALFAIALVIHLYEGIRWRSTLRNFAIPMALGLIDEIIGYIGRIIMHGNPFSFNGFLIQIICITTAPVFFCAAIYVTLAKTIYFMDHSLARFNPKFFYWFFIPCDIISLVFQAAGGALSSVSTGGNNTGVDLSLFGLSLQVFTLAVFILFMADYQIRYFRHHHGFSAQIANPGRLRLFLIGLWAAILFILIRCVYRIDELSEGYAGSTFHNEGLFYGLESVMMVLAIYSLILGQPGFGLKDMPQYVYSAPGTEMNSVQGIKPPSV</sequence>
<organism evidence="6 7">
    <name type="scientific">Sporothrix curviconia</name>
    <dbReference type="NCBI Taxonomy" id="1260050"/>
    <lineage>
        <taxon>Eukaryota</taxon>
        <taxon>Fungi</taxon>
        <taxon>Dikarya</taxon>
        <taxon>Ascomycota</taxon>
        <taxon>Pezizomycotina</taxon>
        <taxon>Sordariomycetes</taxon>
        <taxon>Sordariomycetidae</taxon>
        <taxon>Ophiostomatales</taxon>
        <taxon>Ophiostomataceae</taxon>
        <taxon>Sporothrix</taxon>
    </lineage>
</organism>
<feature type="transmembrane region" description="Helical" evidence="5">
    <location>
        <begin position="92"/>
        <end position="117"/>
    </location>
</feature>
<feature type="transmembrane region" description="Helical" evidence="5">
    <location>
        <begin position="35"/>
        <end position="54"/>
    </location>
</feature>
<reference evidence="6 7" key="1">
    <citation type="submission" date="2024-01" db="EMBL/GenBank/DDBJ databases">
        <authorList>
            <person name="Allen C."/>
            <person name="Tagirdzhanova G."/>
        </authorList>
    </citation>
    <scope>NUCLEOTIDE SEQUENCE [LARGE SCALE GENOMIC DNA]</scope>
</reference>
<dbReference type="Pfam" id="PF04479">
    <property type="entry name" value="RTA1"/>
    <property type="match status" value="1"/>
</dbReference>
<keyword evidence="3 5" id="KW-1133">Transmembrane helix</keyword>
<evidence type="ECO:0000313" key="6">
    <source>
        <dbReference type="EMBL" id="CAK7223681.1"/>
    </source>
</evidence>
<comment type="subcellular location">
    <subcellularLocation>
        <location evidence="1">Membrane</location>
        <topology evidence="1">Multi-pass membrane protein</topology>
    </subcellularLocation>
</comment>
<evidence type="ECO:0000256" key="4">
    <source>
        <dbReference type="ARBA" id="ARBA00023136"/>
    </source>
</evidence>
<feature type="transmembrane region" description="Helical" evidence="5">
    <location>
        <begin position="256"/>
        <end position="274"/>
    </location>
</feature>
<proteinExistence type="predicted"/>
<dbReference type="Proteomes" id="UP001642405">
    <property type="component" value="Unassembled WGS sequence"/>
</dbReference>
<keyword evidence="7" id="KW-1185">Reference proteome</keyword>
<evidence type="ECO:0000256" key="5">
    <source>
        <dbReference type="SAM" id="Phobius"/>
    </source>
</evidence>
<dbReference type="EMBL" id="CAWUHB010000028">
    <property type="protein sequence ID" value="CAK7223681.1"/>
    <property type="molecule type" value="Genomic_DNA"/>
</dbReference>
<keyword evidence="4 5" id="KW-0472">Membrane</keyword>
<evidence type="ECO:0000256" key="2">
    <source>
        <dbReference type="ARBA" id="ARBA00022692"/>
    </source>
</evidence>
<dbReference type="PANTHER" id="PTHR31465">
    <property type="entry name" value="PROTEIN RTA1-RELATED"/>
    <property type="match status" value="1"/>
</dbReference>
<name>A0ABP0BWB5_9PEZI</name>
<feature type="transmembrane region" description="Helical" evidence="5">
    <location>
        <begin position="137"/>
        <end position="155"/>
    </location>
</feature>
<evidence type="ECO:0000313" key="7">
    <source>
        <dbReference type="Proteomes" id="UP001642405"/>
    </source>
</evidence>